<accession>A0A1I7DU03</accession>
<dbReference type="SUPFAM" id="SSF52540">
    <property type="entry name" value="P-loop containing nucleoside triphosphate hydrolases"/>
    <property type="match status" value="1"/>
</dbReference>
<dbReference type="Gene3D" id="3.40.50.300">
    <property type="entry name" value="P-loop containing nucleotide triphosphate hydrolases"/>
    <property type="match status" value="1"/>
</dbReference>
<dbReference type="Proteomes" id="UP000199673">
    <property type="component" value="Unassembled WGS sequence"/>
</dbReference>
<proteinExistence type="predicted"/>
<evidence type="ECO:0008006" key="5">
    <source>
        <dbReference type="Google" id="ProtNLM"/>
    </source>
</evidence>
<dbReference type="Pfam" id="PF13635">
    <property type="entry name" value="DUF4143"/>
    <property type="match status" value="1"/>
</dbReference>
<evidence type="ECO:0000259" key="2">
    <source>
        <dbReference type="Pfam" id="PF13635"/>
    </source>
</evidence>
<reference evidence="4" key="1">
    <citation type="submission" date="2016-10" db="EMBL/GenBank/DDBJ databases">
        <authorList>
            <person name="Varghese N."/>
            <person name="Submissions S."/>
        </authorList>
    </citation>
    <scope>NUCLEOTIDE SEQUENCE [LARGE SCALE GENOMIC DNA]</scope>
    <source>
        <strain evidence="4">DSM 23445</strain>
    </source>
</reference>
<organism evidence="3 4">
    <name type="scientific">Algoriphagus locisalis</name>
    <dbReference type="NCBI Taxonomy" id="305507"/>
    <lineage>
        <taxon>Bacteria</taxon>
        <taxon>Pseudomonadati</taxon>
        <taxon>Bacteroidota</taxon>
        <taxon>Cytophagia</taxon>
        <taxon>Cytophagales</taxon>
        <taxon>Cyclobacteriaceae</taxon>
        <taxon>Algoriphagus</taxon>
    </lineage>
</organism>
<dbReference type="Pfam" id="PF13173">
    <property type="entry name" value="AAA_14"/>
    <property type="match status" value="1"/>
</dbReference>
<evidence type="ECO:0000313" key="3">
    <source>
        <dbReference type="EMBL" id="SFU15149.1"/>
    </source>
</evidence>
<dbReference type="AlphaFoldDB" id="A0A1I7DU03"/>
<dbReference type="EMBL" id="FPBF01000008">
    <property type="protein sequence ID" value="SFU15149.1"/>
    <property type="molecule type" value="Genomic_DNA"/>
</dbReference>
<name>A0A1I7DU03_9BACT</name>
<dbReference type="InterPro" id="IPR027417">
    <property type="entry name" value="P-loop_NTPase"/>
</dbReference>
<gene>
    <name evidence="3" type="ORF">SAMN04489724_4358</name>
</gene>
<dbReference type="OrthoDB" id="9778168at2"/>
<keyword evidence="4" id="KW-1185">Reference proteome</keyword>
<dbReference type="InterPro" id="IPR041682">
    <property type="entry name" value="AAA_14"/>
</dbReference>
<feature type="domain" description="DUF4143" evidence="2">
    <location>
        <begin position="184"/>
        <end position="340"/>
    </location>
</feature>
<feature type="domain" description="AAA" evidence="1">
    <location>
        <begin position="17"/>
        <end position="138"/>
    </location>
</feature>
<dbReference type="PANTHER" id="PTHR43566:SF1">
    <property type="entry name" value="AAA+ ATPASE DOMAIN-CONTAINING PROTEIN"/>
    <property type="match status" value="1"/>
</dbReference>
<evidence type="ECO:0000313" key="4">
    <source>
        <dbReference type="Proteomes" id="UP000199673"/>
    </source>
</evidence>
<dbReference type="InterPro" id="IPR025420">
    <property type="entry name" value="DUF4143"/>
</dbReference>
<dbReference type="RefSeq" id="WP_091697263.1">
    <property type="nucleotide sequence ID" value="NZ_FPBF01000008.1"/>
</dbReference>
<protein>
    <recommendedName>
        <fullName evidence="5">AAA+ ATPase domain-containing protein</fullName>
    </recommendedName>
</protein>
<evidence type="ECO:0000259" key="1">
    <source>
        <dbReference type="Pfam" id="PF13173"/>
    </source>
</evidence>
<sequence length="372" mass="43607">MKFNRIHFQNLSDQLQNRKVILLIGPRQVGKTTLIYDLLAGKNYLFLDGDDPTTRRLLDTPNTMQIKSIVGDYKYVFIDEAQRIENIGITAKIIHDQMPEVHLILSGSSSFELSGLTQEPLTGRKVTFHLYPISWKEFEQTTGYVAAEQDLPNRLVYGFYPEIITNISDQETLLYELTESYLYKDVLALGVIKKQDVIYRLLQLLAFQMGSEVSYNELSRSLQVDVKTVISYIDLLEQAYVIYRLGTFSRNLRKEIKMNKKIYFYDNGVRNALIKNLQPLALRNDIGALWENFLMAERLKYLEYSGTKVNSYFWRTKNQQELDYLEEKNGKLNAYEFKWNPNAKFSIPSAFEETYSSEYKLIHRENFREFIL</sequence>
<dbReference type="PANTHER" id="PTHR43566">
    <property type="entry name" value="CONSERVED PROTEIN"/>
    <property type="match status" value="1"/>
</dbReference>